<dbReference type="AlphaFoldDB" id="A0A918XUE8"/>
<proteinExistence type="predicted"/>
<dbReference type="SUPFAM" id="SSF47413">
    <property type="entry name" value="lambda repressor-like DNA-binding domains"/>
    <property type="match status" value="1"/>
</dbReference>
<evidence type="ECO:0000313" key="3">
    <source>
        <dbReference type="Proteomes" id="UP000630353"/>
    </source>
</evidence>
<dbReference type="GO" id="GO:0003677">
    <property type="term" value="F:DNA binding"/>
    <property type="evidence" value="ECO:0007669"/>
    <property type="project" value="InterPro"/>
</dbReference>
<comment type="caution">
    <text evidence="2">The sequence shown here is derived from an EMBL/GenBank/DDBJ whole genome shotgun (WGS) entry which is preliminary data.</text>
</comment>
<accession>A0A918XUE8</accession>
<dbReference type="InterPro" id="IPR039554">
    <property type="entry name" value="HigA2-like_HTH"/>
</dbReference>
<protein>
    <submittedName>
        <fullName evidence="2">Transcriptional regulator</fullName>
    </submittedName>
</protein>
<reference evidence="2" key="1">
    <citation type="journal article" date="2014" name="Int. J. Syst. Evol. Microbiol.">
        <title>Complete genome sequence of Corynebacterium casei LMG S-19264T (=DSM 44701T), isolated from a smear-ripened cheese.</title>
        <authorList>
            <consortium name="US DOE Joint Genome Institute (JGI-PGF)"/>
            <person name="Walter F."/>
            <person name="Albersmeier A."/>
            <person name="Kalinowski J."/>
            <person name="Ruckert C."/>
        </authorList>
    </citation>
    <scope>NUCLEOTIDE SEQUENCE</scope>
    <source>
        <strain evidence="2">KCTC 42651</strain>
    </source>
</reference>
<dbReference type="InterPro" id="IPR001387">
    <property type="entry name" value="Cro/C1-type_HTH"/>
</dbReference>
<dbReference type="Pfam" id="PF13744">
    <property type="entry name" value="HTH_37"/>
    <property type="match status" value="1"/>
</dbReference>
<evidence type="ECO:0000259" key="1">
    <source>
        <dbReference type="SMART" id="SM00530"/>
    </source>
</evidence>
<dbReference type="InterPro" id="IPR010982">
    <property type="entry name" value="Lambda_DNA-bd_dom_sf"/>
</dbReference>
<dbReference type="SMART" id="SM00530">
    <property type="entry name" value="HTH_XRE"/>
    <property type="match status" value="1"/>
</dbReference>
<name>A0A918XUE8_9PROT</name>
<organism evidence="2 3">
    <name type="scientific">Thalassobaculum fulvum</name>
    <dbReference type="NCBI Taxonomy" id="1633335"/>
    <lineage>
        <taxon>Bacteria</taxon>
        <taxon>Pseudomonadati</taxon>
        <taxon>Pseudomonadota</taxon>
        <taxon>Alphaproteobacteria</taxon>
        <taxon>Rhodospirillales</taxon>
        <taxon>Thalassobaculaceae</taxon>
        <taxon>Thalassobaculum</taxon>
    </lineage>
</organism>
<evidence type="ECO:0000313" key="2">
    <source>
        <dbReference type="EMBL" id="GHD53318.1"/>
    </source>
</evidence>
<reference evidence="2" key="2">
    <citation type="submission" date="2020-09" db="EMBL/GenBank/DDBJ databases">
        <authorList>
            <person name="Sun Q."/>
            <person name="Kim S."/>
        </authorList>
    </citation>
    <scope>NUCLEOTIDE SEQUENCE</scope>
    <source>
        <strain evidence="2">KCTC 42651</strain>
    </source>
</reference>
<gene>
    <name evidence="2" type="ORF">GCM10017083_29850</name>
</gene>
<feature type="domain" description="HTH cro/C1-type" evidence="1">
    <location>
        <begin position="37"/>
        <end position="93"/>
    </location>
</feature>
<dbReference type="Gene3D" id="1.10.260.40">
    <property type="entry name" value="lambda repressor-like DNA-binding domains"/>
    <property type="match status" value="1"/>
</dbReference>
<dbReference type="EMBL" id="BMZS01000006">
    <property type="protein sequence ID" value="GHD53318.1"/>
    <property type="molecule type" value="Genomic_DNA"/>
</dbReference>
<dbReference type="RefSeq" id="WP_189990945.1">
    <property type="nucleotide sequence ID" value="NZ_BMZS01000006.1"/>
</dbReference>
<sequence>MRPRSDTTVTASSGNVFADLGFANAELELAKARMVQTIADEIERRGLSQREAGTIIGLPQPKLSTLLRGHWSSYSLDRLVRFTTLLGLDVTVRIERAGDAASDDKPGHLTVAA</sequence>
<keyword evidence="3" id="KW-1185">Reference proteome</keyword>
<dbReference type="Proteomes" id="UP000630353">
    <property type="component" value="Unassembled WGS sequence"/>
</dbReference>
<dbReference type="CDD" id="cd00093">
    <property type="entry name" value="HTH_XRE"/>
    <property type="match status" value="1"/>
</dbReference>